<keyword evidence="2" id="KW-0808">Transferase</keyword>
<dbReference type="GO" id="GO:0016757">
    <property type="term" value="F:glycosyltransferase activity"/>
    <property type="evidence" value="ECO:0007669"/>
    <property type="project" value="UniProtKB-KW"/>
</dbReference>
<dbReference type="Gene3D" id="3.40.50.2000">
    <property type="entry name" value="Glycogen Phosphorylase B"/>
    <property type="match status" value="2"/>
</dbReference>
<dbReference type="EMBL" id="MFSV01000174">
    <property type="protein sequence ID" value="OGI56783.1"/>
    <property type="molecule type" value="Genomic_DNA"/>
</dbReference>
<sequence length="345" mass="38365">MNIVLVTDAWYPQINGVVRTLKHTSDELVRMGHTVQVIGPGEFRTVPCPTYPEIRLSLFPGRRLRAILDAARPDALHIATEGPLGLAARAWCLKHRFPFTTSFHTQFPEYVWLRTRIPLALSYRLMRWFHGPAQTVMVATPTLHQRLTDWGFHRLGMWSRGVDTGLFRPRDKLPLDGVRPITMYMGRVAVEKNIEAFLKLDLPGSKYVVGGGPDLEMLKRKYPKVRFTGFKTGEELAAHLASADVFVFPSRTDTFGLVIIEALACGVPVAAFPVQGPVDILENGVTGCLDEDLGTAVLGAHTLDPLRCRELALRYSWETCTRQFLGHLHPISQSLATADAGSLSG</sequence>
<evidence type="ECO:0000259" key="1">
    <source>
        <dbReference type="Pfam" id="PF13439"/>
    </source>
</evidence>
<dbReference type="Pfam" id="PF13692">
    <property type="entry name" value="Glyco_trans_1_4"/>
    <property type="match status" value="1"/>
</dbReference>
<name>A0A1F6UHE6_9PROT</name>
<proteinExistence type="predicted"/>
<reference evidence="2 3" key="1">
    <citation type="journal article" date="2016" name="Nat. Commun.">
        <title>Thousands of microbial genomes shed light on interconnected biogeochemical processes in an aquifer system.</title>
        <authorList>
            <person name="Anantharaman K."/>
            <person name="Brown C.T."/>
            <person name="Hug L.A."/>
            <person name="Sharon I."/>
            <person name="Castelle C.J."/>
            <person name="Probst A.J."/>
            <person name="Thomas B.C."/>
            <person name="Singh A."/>
            <person name="Wilkins M.J."/>
            <person name="Karaoz U."/>
            <person name="Brodie E.L."/>
            <person name="Williams K.H."/>
            <person name="Hubbard S.S."/>
            <person name="Banfield J.F."/>
        </authorList>
    </citation>
    <scope>NUCLEOTIDE SEQUENCE [LARGE SCALE GENOMIC DNA]</scope>
</reference>
<keyword evidence="2" id="KW-0328">Glycosyltransferase</keyword>
<gene>
    <name evidence="2" type="ORF">A2V58_05685</name>
</gene>
<dbReference type="PANTHER" id="PTHR45947:SF3">
    <property type="entry name" value="SULFOQUINOVOSYL TRANSFERASE SQD2"/>
    <property type="match status" value="1"/>
</dbReference>
<dbReference type="PANTHER" id="PTHR45947">
    <property type="entry name" value="SULFOQUINOVOSYL TRANSFERASE SQD2"/>
    <property type="match status" value="1"/>
</dbReference>
<feature type="domain" description="Glycosyltransferase subfamily 4-like N-terminal" evidence="1">
    <location>
        <begin position="14"/>
        <end position="164"/>
    </location>
</feature>
<comment type="caution">
    <text evidence="2">The sequence shown here is derived from an EMBL/GenBank/DDBJ whole genome shotgun (WGS) entry which is preliminary data.</text>
</comment>
<protein>
    <submittedName>
        <fullName evidence="2">Alpha-mannosyltransferase</fullName>
    </submittedName>
</protein>
<accession>A0A1F6UHE6</accession>
<dbReference type="Pfam" id="PF13439">
    <property type="entry name" value="Glyco_transf_4"/>
    <property type="match status" value="1"/>
</dbReference>
<organism evidence="2 3">
    <name type="scientific">Candidatus Muproteobacteria bacterium RBG_19FT_COMBO_61_10</name>
    <dbReference type="NCBI Taxonomy" id="1817761"/>
    <lineage>
        <taxon>Bacteria</taxon>
        <taxon>Pseudomonadati</taxon>
        <taxon>Pseudomonadota</taxon>
        <taxon>Candidatus Muproteobacteria</taxon>
    </lineage>
</organism>
<evidence type="ECO:0000313" key="3">
    <source>
        <dbReference type="Proteomes" id="UP000177950"/>
    </source>
</evidence>
<dbReference type="InterPro" id="IPR050194">
    <property type="entry name" value="Glycosyltransferase_grp1"/>
</dbReference>
<dbReference type="Proteomes" id="UP000177950">
    <property type="component" value="Unassembled WGS sequence"/>
</dbReference>
<dbReference type="SUPFAM" id="SSF53756">
    <property type="entry name" value="UDP-Glycosyltransferase/glycogen phosphorylase"/>
    <property type="match status" value="1"/>
</dbReference>
<evidence type="ECO:0000313" key="2">
    <source>
        <dbReference type="EMBL" id="OGI56783.1"/>
    </source>
</evidence>
<dbReference type="InterPro" id="IPR028098">
    <property type="entry name" value="Glyco_trans_4-like_N"/>
</dbReference>
<dbReference type="AlphaFoldDB" id="A0A1F6UHE6"/>
<dbReference type="CDD" id="cd03814">
    <property type="entry name" value="GT4-like"/>
    <property type="match status" value="1"/>
</dbReference>